<evidence type="ECO:0000313" key="3">
    <source>
        <dbReference type="Proteomes" id="UP001310594"/>
    </source>
</evidence>
<feature type="compositionally biased region" description="Polar residues" evidence="1">
    <location>
        <begin position="8"/>
        <end position="20"/>
    </location>
</feature>
<comment type="caution">
    <text evidence="2">The sequence shown here is derived from an EMBL/GenBank/DDBJ whole genome shotgun (WGS) entry which is preliminary data.</text>
</comment>
<proteinExistence type="predicted"/>
<organism evidence="2 3">
    <name type="scientific">Elasticomyces elasticus</name>
    <dbReference type="NCBI Taxonomy" id="574655"/>
    <lineage>
        <taxon>Eukaryota</taxon>
        <taxon>Fungi</taxon>
        <taxon>Dikarya</taxon>
        <taxon>Ascomycota</taxon>
        <taxon>Pezizomycotina</taxon>
        <taxon>Dothideomycetes</taxon>
        <taxon>Dothideomycetidae</taxon>
        <taxon>Mycosphaerellales</taxon>
        <taxon>Teratosphaeriaceae</taxon>
        <taxon>Elasticomyces</taxon>
    </lineage>
</organism>
<name>A0AAN7W4P7_9PEZI</name>
<feature type="region of interest" description="Disordered" evidence="1">
    <location>
        <begin position="1"/>
        <end position="37"/>
    </location>
</feature>
<dbReference type="Proteomes" id="UP001310594">
    <property type="component" value="Unassembled WGS sequence"/>
</dbReference>
<feature type="compositionally biased region" description="Polar residues" evidence="1">
    <location>
        <begin position="157"/>
        <end position="167"/>
    </location>
</feature>
<dbReference type="EMBL" id="JAVRQU010000016">
    <property type="protein sequence ID" value="KAK5694122.1"/>
    <property type="molecule type" value="Genomic_DNA"/>
</dbReference>
<feature type="region of interest" description="Disordered" evidence="1">
    <location>
        <begin position="137"/>
        <end position="219"/>
    </location>
</feature>
<protein>
    <submittedName>
        <fullName evidence="2">Uncharacterized protein</fullName>
    </submittedName>
</protein>
<accession>A0AAN7W4P7</accession>
<sequence length="572" mass="63235">MADAANASEKTQGRASTPLNPDSPDYASLTGTGSFGRRMSKRYDNESVYLQQRAGLAVDHGAELEAEVVPPSVELSDGEICMRSAKEAMMRDYSKNYAKEGFVVGGGGEGTAVWHPSLSPLENVTAKTRMHLLGTDDPKETEKLARKVSRARKQHDNGSLSDTTTETRMLMVGLISADELHEPDPKQSRSERRKSKFMEQGLSPGNRRIDDYSREQTATPPLRSLSLNMKKTRMLALKTPSVKLLPPIKKLSPKRTMSLSPGMNHVSVDGTAFDILQPGSPSARKIDLSNFLPQRERGISRNFSLPWMGAQDHPTAFGLPPATVEYERKTDFMSLLFDVRNKIYGLIVVAPHDIVVCACGVCSWTLSKQPVLSKVTRQIRAEVLPLFYGENHFVLRGEYDWKLTAPAFLRALSQNSRTLVKHVEISTKDITSAICMMATLGFCLSHRLPGRDRVAIMCDLPGSTIYMTFTSISRVVQAYERLPEIKRAPPIQLFEDESIDTSNYPSGHIAELDAGDTASITTVNSTRTSVLNPERYDGVVGQGMEARRVRGRVVTVGSDDAMPVITRTDKRT</sequence>
<feature type="compositionally biased region" description="Basic and acidic residues" evidence="1">
    <location>
        <begin position="178"/>
        <end position="190"/>
    </location>
</feature>
<evidence type="ECO:0000313" key="2">
    <source>
        <dbReference type="EMBL" id="KAK5694122.1"/>
    </source>
</evidence>
<dbReference type="AlphaFoldDB" id="A0AAN7W4P7"/>
<evidence type="ECO:0000256" key="1">
    <source>
        <dbReference type="SAM" id="MobiDB-lite"/>
    </source>
</evidence>
<reference evidence="2" key="1">
    <citation type="submission" date="2023-08" db="EMBL/GenBank/DDBJ databases">
        <title>Black Yeasts Isolated from many extreme environments.</title>
        <authorList>
            <person name="Coleine C."/>
            <person name="Stajich J.E."/>
            <person name="Selbmann L."/>
        </authorList>
    </citation>
    <scope>NUCLEOTIDE SEQUENCE</scope>
    <source>
        <strain evidence="2">CCFEE 5810</strain>
    </source>
</reference>
<gene>
    <name evidence="2" type="ORF">LTR97_009743</name>
</gene>